<feature type="domain" description="Elp3/MiaA/NifB-like radical SAM core" evidence="1">
    <location>
        <begin position="189"/>
        <end position="409"/>
    </location>
</feature>
<dbReference type="STRING" id="419481.SAMN05216233_12136"/>
<name>A0A1G5IPB4_9BACT</name>
<dbReference type="InterPro" id="IPR006638">
    <property type="entry name" value="Elp3/MiaA/NifB-like_rSAM"/>
</dbReference>
<keyword evidence="3" id="KW-1185">Reference proteome</keyword>
<evidence type="ECO:0000313" key="3">
    <source>
        <dbReference type="Proteomes" id="UP000198870"/>
    </source>
</evidence>
<proteinExistence type="predicted"/>
<organism evidence="2 3">
    <name type="scientific">Desulfoluna spongiiphila</name>
    <dbReference type="NCBI Taxonomy" id="419481"/>
    <lineage>
        <taxon>Bacteria</taxon>
        <taxon>Pseudomonadati</taxon>
        <taxon>Thermodesulfobacteriota</taxon>
        <taxon>Desulfobacteria</taxon>
        <taxon>Desulfobacterales</taxon>
        <taxon>Desulfolunaceae</taxon>
        <taxon>Desulfoluna</taxon>
    </lineage>
</organism>
<evidence type="ECO:0000259" key="1">
    <source>
        <dbReference type="SMART" id="SM00729"/>
    </source>
</evidence>
<dbReference type="OrthoDB" id="5428596at2"/>
<sequence>MGSSQVYSRDGITVRMGLVGAVRYLKASWPVRYGLYHEIRTPSYLFQFSPEGVIRFIQGRPGTWHNHADWFKRTAGGDWVYYSSGGYNGAFSAIGEHYIPVFPYPSNGVIGEKAYPEETLEDALQALDALTDRAGEEADKAPPEVAAFWGRVARKNSRDVLDGLAARFHGLTHGPLTVLPPDCRHVDYDILPLRLARGCLYHCRFCGVKSRDTFAVEGREQVVAGAQFLADFFKGDLADMGGVFLGEHDALAAGAGEVIRAAEACIPLFEGKRRMADAPGLFLFGSPDALVGVSDAQWQALDRLPFHVQINTGVESLDEPTLGYLGRPTPLPLVTEAVARADEVNRRCSGVSVSLNMVTGSGLPESHHESLARFVASRDALDAPLYLSPLKGHADRRTTLNELIALKRMGRGSVFLYLLQRL</sequence>
<evidence type="ECO:0000313" key="2">
    <source>
        <dbReference type="EMBL" id="SCY77926.1"/>
    </source>
</evidence>
<dbReference type="InterPro" id="IPR058240">
    <property type="entry name" value="rSAM_sf"/>
</dbReference>
<dbReference type="Proteomes" id="UP000198870">
    <property type="component" value="Unassembled WGS sequence"/>
</dbReference>
<dbReference type="AlphaFoldDB" id="A0A1G5IPB4"/>
<dbReference type="EMBL" id="FMUX01000021">
    <property type="protein sequence ID" value="SCY77926.1"/>
    <property type="molecule type" value="Genomic_DNA"/>
</dbReference>
<gene>
    <name evidence="2" type="ORF">SAMN05216233_12136</name>
</gene>
<dbReference type="SMART" id="SM00729">
    <property type="entry name" value="Elp3"/>
    <property type="match status" value="1"/>
</dbReference>
<accession>A0A1G5IPB4</accession>
<dbReference type="GO" id="GO:0051536">
    <property type="term" value="F:iron-sulfur cluster binding"/>
    <property type="evidence" value="ECO:0007669"/>
    <property type="project" value="InterPro"/>
</dbReference>
<protein>
    <recommendedName>
        <fullName evidence="1">Elp3/MiaA/NifB-like radical SAM core domain-containing protein</fullName>
    </recommendedName>
</protein>
<dbReference type="SUPFAM" id="SSF102114">
    <property type="entry name" value="Radical SAM enzymes"/>
    <property type="match status" value="1"/>
</dbReference>
<reference evidence="2 3" key="1">
    <citation type="submission" date="2016-10" db="EMBL/GenBank/DDBJ databases">
        <authorList>
            <person name="de Groot N.N."/>
        </authorList>
    </citation>
    <scope>NUCLEOTIDE SEQUENCE [LARGE SCALE GENOMIC DNA]</scope>
    <source>
        <strain evidence="2 3">AA1</strain>
    </source>
</reference>
<dbReference type="GO" id="GO:0003824">
    <property type="term" value="F:catalytic activity"/>
    <property type="evidence" value="ECO:0007669"/>
    <property type="project" value="InterPro"/>
</dbReference>
<dbReference type="InterPro" id="IPR007197">
    <property type="entry name" value="rSAM"/>
</dbReference>
<dbReference type="RefSeq" id="WP_092214101.1">
    <property type="nucleotide sequence ID" value="NZ_FMUX01000021.1"/>
</dbReference>
<dbReference type="SFLD" id="SFLDS00029">
    <property type="entry name" value="Radical_SAM"/>
    <property type="match status" value="1"/>
</dbReference>